<dbReference type="Proteomes" id="UP000485058">
    <property type="component" value="Unassembled WGS sequence"/>
</dbReference>
<dbReference type="AlphaFoldDB" id="A0A699YRU1"/>
<organism evidence="1 2">
    <name type="scientific">Haematococcus lacustris</name>
    <name type="common">Green alga</name>
    <name type="synonym">Haematococcus pluvialis</name>
    <dbReference type="NCBI Taxonomy" id="44745"/>
    <lineage>
        <taxon>Eukaryota</taxon>
        <taxon>Viridiplantae</taxon>
        <taxon>Chlorophyta</taxon>
        <taxon>core chlorophytes</taxon>
        <taxon>Chlorophyceae</taxon>
        <taxon>CS clade</taxon>
        <taxon>Chlamydomonadales</taxon>
        <taxon>Haematococcaceae</taxon>
        <taxon>Haematococcus</taxon>
    </lineage>
</organism>
<gene>
    <name evidence="1" type="ORF">HaLaN_04661</name>
</gene>
<evidence type="ECO:0000313" key="1">
    <source>
        <dbReference type="EMBL" id="GFH09504.1"/>
    </source>
</evidence>
<dbReference type="EMBL" id="BLLF01000239">
    <property type="protein sequence ID" value="GFH09504.1"/>
    <property type="molecule type" value="Genomic_DNA"/>
</dbReference>
<evidence type="ECO:0000313" key="2">
    <source>
        <dbReference type="Proteomes" id="UP000485058"/>
    </source>
</evidence>
<accession>A0A699YRU1</accession>
<keyword evidence="2" id="KW-1185">Reference proteome</keyword>
<name>A0A699YRU1_HAELA</name>
<reference evidence="1 2" key="1">
    <citation type="submission" date="2020-02" db="EMBL/GenBank/DDBJ databases">
        <title>Draft genome sequence of Haematococcus lacustris strain NIES-144.</title>
        <authorList>
            <person name="Morimoto D."/>
            <person name="Nakagawa S."/>
            <person name="Yoshida T."/>
            <person name="Sawayama S."/>
        </authorList>
    </citation>
    <scope>NUCLEOTIDE SEQUENCE [LARGE SCALE GENOMIC DNA]</scope>
    <source>
        <strain evidence="1 2">NIES-144</strain>
    </source>
</reference>
<comment type="caution">
    <text evidence="1">The sequence shown here is derived from an EMBL/GenBank/DDBJ whole genome shotgun (WGS) entry which is preliminary data.</text>
</comment>
<protein>
    <submittedName>
        <fullName evidence="1">Uncharacterized protein</fullName>
    </submittedName>
</protein>
<proteinExistence type="predicted"/>
<sequence length="85" mass="9068">MARLRHPPQSSRMACVMDSPYTRCMDCHSTSWAAAAKQAHEHLAEQGLGKGGCWGPASSDCACPNPITLHDSPAEASSDRILLSC</sequence>